<feature type="region of interest" description="Disordered" evidence="3">
    <location>
        <begin position="205"/>
        <end position="264"/>
    </location>
</feature>
<feature type="transmembrane region" description="Helical" evidence="4">
    <location>
        <begin position="676"/>
        <end position="695"/>
    </location>
</feature>
<sequence length="697" mass="79675">MVSLEELVSSLSARLKLLEDENEILKVDAQESRAIANRAMLEIQFLKALPSQLWNLKPVFQTSSTEQERISGLHQSTRARFSASSESIRHGSKMIAMLGTLLTGNALAWYNPYLEKPDLFRYDLSTWPRFKEKFRATFGEINQEQVSEPDFVHIDWNDAALRSQFYHGLSSEIKDALVHFDNPSSVSAAMDMAIRIDNRLFERRQEQRFSHQRPSSSYSSATPVTSRFRNQQQQQRFFEPRQPANPIQPNSFINPSPARPVQKSSDDMDIDFVRRGPLSSMERENRMKQGLCLVCGEAGHRKANCPKSRFKFNQTLRETSTLSKRKKITLLLPGTLHFGSAIHADTFFIDCGADDVFMDAELADRLNIPLVKIPVPIKLRLADGDSSSMITHRTLPLQLHIGRHVETIGFYVTSLCHGIILGYSWLERHNPKSIGSPEWWILDPIIVWKIVALGRLGSKFIQRLQYGSRSGIKRPVLRDSSNTSNRSHSPKPFKPKFIRSWKHLRFETPIPLEINKEFSSVFSESQADILPSHRSFDCTINLSSSAEPSYGRIYQLTREEDKQKDKLRLCMDYRGLNKQTIKDRNPIPLISEMLRTLSTGKIFTTLDLRGAYNLLRIKEGDEPKTAFITKYGQFEFLTEIKYLGYIISPNGTSMDPSKISAVQDWPAPKKVRELQVFLGFTISTVLLYLAIRISLAI</sequence>
<dbReference type="InterPro" id="IPR043128">
    <property type="entry name" value="Rev_trsase/Diguanyl_cyclase"/>
</dbReference>
<dbReference type="InterPro" id="IPR036875">
    <property type="entry name" value="Znf_CCHC_sf"/>
</dbReference>
<dbReference type="EMBL" id="JAFCIX010000020">
    <property type="protein sequence ID" value="KAH6601060.1"/>
    <property type="molecule type" value="Genomic_DNA"/>
</dbReference>
<evidence type="ECO:0000259" key="5">
    <source>
        <dbReference type="PROSITE" id="PS50158"/>
    </source>
</evidence>
<dbReference type="Gene3D" id="2.40.70.10">
    <property type="entry name" value="Acid Proteases"/>
    <property type="match status" value="1"/>
</dbReference>
<dbReference type="InterPro" id="IPR021109">
    <property type="entry name" value="Peptidase_aspartic_dom_sf"/>
</dbReference>
<evidence type="ECO:0000256" key="2">
    <source>
        <dbReference type="SAM" id="Coils"/>
    </source>
</evidence>
<evidence type="ECO:0000313" key="6">
    <source>
        <dbReference type="EMBL" id="KAH6601060.1"/>
    </source>
</evidence>
<feature type="domain" description="CCHC-type" evidence="5">
    <location>
        <begin position="292"/>
        <end position="307"/>
    </location>
</feature>
<keyword evidence="4" id="KW-0812">Transmembrane</keyword>
<comment type="caution">
    <text evidence="6">The sequence shown here is derived from an EMBL/GenBank/DDBJ whole genome shotgun (WGS) entry which is preliminary data.</text>
</comment>
<dbReference type="Pfam" id="PF00078">
    <property type="entry name" value="RVT_1"/>
    <property type="match status" value="1"/>
</dbReference>
<evidence type="ECO:0000256" key="4">
    <source>
        <dbReference type="SAM" id="Phobius"/>
    </source>
</evidence>
<accession>A0ABQ8FMZ7</accession>
<keyword evidence="2" id="KW-0175">Coiled coil</keyword>
<dbReference type="Pfam" id="PF13975">
    <property type="entry name" value="gag-asp_proteas"/>
    <property type="match status" value="1"/>
</dbReference>
<dbReference type="InterPro" id="IPR000477">
    <property type="entry name" value="RT_dom"/>
</dbReference>
<feature type="coiled-coil region" evidence="2">
    <location>
        <begin position="1"/>
        <end position="35"/>
    </location>
</feature>
<dbReference type="CDD" id="cd01647">
    <property type="entry name" value="RT_LTR"/>
    <property type="match status" value="1"/>
</dbReference>
<evidence type="ECO:0000256" key="1">
    <source>
        <dbReference type="PROSITE-ProRule" id="PRU00047"/>
    </source>
</evidence>
<dbReference type="InterPro" id="IPR043502">
    <property type="entry name" value="DNA/RNA_pol_sf"/>
</dbReference>
<evidence type="ECO:0000256" key="3">
    <source>
        <dbReference type="SAM" id="MobiDB-lite"/>
    </source>
</evidence>
<feature type="compositionally biased region" description="Polar residues" evidence="3">
    <location>
        <begin position="245"/>
        <end position="254"/>
    </location>
</feature>
<dbReference type="Gene3D" id="3.30.70.270">
    <property type="match status" value="1"/>
</dbReference>
<evidence type="ECO:0000313" key="7">
    <source>
        <dbReference type="Proteomes" id="UP001648503"/>
    </source>
</evidence>
<dbReference type="PANTHER" id="PTHR15503:SF22">
    <property type="entry name" value="TRANSPOSON TY3-I GAG POLYPROTEIN"/>
    <property type="match status" value="1"/>
</dbReference>
<keyword evidence="1" id="KW-0863">Zinc-finger</keyword>
<dbReference type="SUPFAM" id="SSF57756">
    <property type="entry name" value="Retrovirus zinc finger-like domains"/>
    <property type="match status" value="1"/>
</dbReference>
<reference evidence="6 7" key="1">
    <citation type="submission" date="2021-02" db="EMBL/GenBank/DDBJ databases">
        <title>Variation within the Batrachochytrium salamandrivorans European outbreak.</title>
        <authorList>
            <person name="Kelly M."/>
            <person name="Pasmans F."/>
            <person name="Shea T.P."/>
            <person name="Munoz J.F."/>
            <person name="Carranza S."/>
            <person name="Cuomo C.A."/>
            <person name="Martel A."/>
        </authorList>
    </citation>
    <scope>NUCLEOTIDE SEQUENCE [LARGE SCALE GENOMIC DNA]</scope>
    <source>
        <strain evidence="6 7">AMFP18/2</strain>
    </source>
</reference>
<feature type="compositionally biased region" description="Low complexity" evidence="3">
    <location>
        <begin position="227"/>
        <end position="242"/>
    </location>
</feature>
<dbReference type="Gene3D" id="3.10.10.10">
    <property type="entry name" value="HIV Type 1 Reverse Transcriptase, subunit A, domain 1"/>
    <property type="match status" value="1"/>
</dbReference>
<keyword evidence="4" id="KW-0472">Membrane</keyword>
<dbReference type="Proteomes" id="UP001648503">
    <property type="component" value="Unassembled WGS sequence"/>
</dbReference>
<keyword evidence="1" id="KW-0479">Metal-binding</keyword>
<feature type="region of interest" description="Disordered" evidence="3">
    <location>
        <begin position="475"/>
        <end position="494"/>
    </location>
</feature>
<protein>
    <recommendedName>
        <fullName evidence="5">CCHC-type domain-containing protein</fullName>
    </recommendedName>
</protein>
<name>A0ABQ8FMZ7_9FUNG</name>
<keyword evidence="4" id="KW-1133">Transmembrane helix</keyword>
<dbReference type="SUPFAM" id="SSF56672">
    <property type="entry name" value="DNA/RNA polymerases"/>
    <property type="match status" value="1"/>
</dbReference>
<organism evidence="6 7">
    <name type="scientific">Batrachochytrium salamandrivorans</name>
    <dbReference type="NCBI Taxonomy" id="1357716"/>
    <lineage>
        <taxon>Eukaryota</taxon>
        <taxon>Fungi</taxon>
        <taxon>Fungi incertae sedis</taxon>
        <taxon>Chytridiomycota</taxon>
        <taxon>Chytridiomycota incertae sedis</taxon>
        <taxon>Chytridiomycetes</taxon>
        <taxon>Rhizophydiales</taxon>
        <taxon>Rhizophydiales incertae sedis</taxon>
        <taxon>Batrachochytrium</taxon>
    </lineage>
</organism>
<dbReference type="PROSITE" id="PS50158">
    <property type="entry name" value="ZF_CCHC"/>
    <property type="match status" value="1"/>
</dbReference>
<dbReference type="CDD" id="cd00303">
    <property type="entry name" value="retropepsin_like"/>
    <property type="match status" value="1"/>
</dbReference>
<dbReference type="PANTHER" id="PTHR15503">
    <property type="entry name" value="LDOC1 RELATED"/>
    <property type="match status" value="1"/>
</dbReference>
<gene>
    <name evidence="6" type="ORF">BASA50_001860</name>
</gene>
<dbReference type="InterPro" id="IPR032567">
    <property type="entry name" value="RTL1-rel"/>
</dbReference>
<dbReference type="SMART" id="SM00343">
    <property type="entry name" value="ZnF_C2HC"/>
    <property type="match status" value="1"/>
</dbReference>
<proteinExistence type="predicted"/>
<keyword evidence="7" id="KW-1185">Reference proteome</keyword>
<dbReference type="SUPFAM" id="SSF50630">
    <property type="entry name" value="Acid proteases"/>
    <property type="match status" value="1"/>
</dbReference>
<dbReference type="InterPro" id="IPR001878">
    <property type="entry name" value="Znf_CCHC"/>
</dbReference>
<keyword evidence="1" id="KW-0862">Zinc</keyword>